<dbReference type="Pfam" id="PF05239">
    <property type="entry name" value="PRC"/>
    <property type="match status" value="1"/>
</dbReference>
<evidence type="ECO:0000256" key="2">
    <source>
        <dbReference type="SAM" id="SignalP"/>
    </source>
</evidence>
<proteinExistence type="predicted"/>
<feature type="compositionally biased region" description="Polar residues" evidence="1">
    <location>
        <begin position="78"/>
        <end position="100"/>
    </location>
</feature>
<accession>A0ABV7L7A7</accession>
<dbReference type="SUPFAM" id="SSF50346">
    <property type="entry name" value="PRC-barrel domain"/>
    <property type="match status" value="1"/>
</dbReference>
<feature type="domain" description="PRC-barrel" evidence="3">
    <location>
        <begin position="120"/>
        <end position="175"/>
    </location>
</feature>
<keyword evidence="5" id="KW-1185">Reference proteome</keyword>
<feature type="region of interest" description="Disordered" evidence="1">
    <location>
        <begin position="205"/>
        <end position="240"/>
    </location>
</feature>
<feature type="region of interest" description="Disordered" evidence="1">
    <location>
        <begin position="21"/>
        <end position="100"/>
    </location>
</feature>
<dbReference type="Proteomes" id="UP001595528">
    <property type="component" value="Unassembled WGS sequence"/>
</dbReference>
<evidence type="ECO:0000256" key="1">
    <source>
        <dbReference type="SAM" id="MobiDB-lite"/>
    </source>
</evidence>
<comment type="caution">
    <text evidence="4">The sequence shown here is derived from an EMBL/GenBank/DDBJ whole genome shotgun (WGS) entry which is preliminary data.</text>
</comment>
<sequence>MMRVLLAGTTAAALLAGGALAQSDTSTTPTTETPSAAVTDSVAPKTDGKTDSGMKAETMPAGDMKTGDMKTGDMKTGEMSTPDSTGTTAEVESSGSVSTMSTAAPAGGFISTQAGTDTLASNMLGRPVVNPQDEKVGDIDDLVMDRSGRVTAAVIGVGGFLGIGEKSVGVPIEALQPRQDEDGEIQLVTMLSREELEQAPEFVDLETKASRDAAAAQESQREELMKQQQAPAGGTAQPAR</sequence>
<organism evidence="4 5">
    <name type="scientific">Marinibaculum pumilum</name>
    <dbReference type="NCBI Taxonomy" id="1766165"/>
    <lineage>
        <taxon>Bacteria</taxon>
        <taxon>Pseudomonadati</taxon>
        <taxon>Pseudomonadota</taxon>
        <taxon>Alphaproteobacteria</taxon>
        <taxon>Rhodospirillales</taxon>
        <taxon>Rhodospirillaceae</taxon>
        <taxon>Marinibaculum</taxon>
    </lineage>
</organism>
<dbReference type="PANTHER" id="PTHR36505">
    <property type="entry name" value="BLR1072 PROTEIN"/>
    <property type="match status" value="1"/>
</dbReference>
<dbReference type="EMBL" id="JBHRTR010000046">
    <property type="protein sequence ID" value="MFC3230532.1"/>
    <property type="molecule type" value="Genomic_DNA"/>
</dbReference>
<feature type="chain" id="PRO_5046084399" evidence="2">
    <location>
        <begin position="22"/>
        <end position="240"/>
    </location>
</feature>
<evidence type="ECO:0000313" key="4">
    <source>
        <dbReference type="EMBL" id="MFC3230532.1"/>
    </source>
</evidence>
<protein>
    <submittedName>
        <fullName evidence="4">PRC-barrel domain-containing protein</fullName>
    </submittedName>
</protein>
<name>A0ABV7L7A7_9PROT</name>
<dbReference type="RefSeq" id="WP_379905777.1">
    <property type="nucleotide sequence ID" value="NZ_JBHRTR010000046.1"/>
</dbReference>
<dbReference type="InterPro" id="IPR011033">
    <property type="entry name" value="PRC_barrel-like_sf"/>
</dbReference>
<feature type="compositionally biased region" description="Low complexity" evidence="1">
    <location>
        <begin position="227"/>
        <end position="240"/>
    </location>
</feature>
<reference evidence="5" key="1">
    <citation type="journal article" date="2019" name="Int. J. Syst. Evol. Microbiol.">
        <title>The Global Catalogue of Microorganisms (GCM) 10K type strain sequencing project: providing services to taxonomists for standard genome sequencing and annotation.</title>
        <authorList>
            <consortium name="The Broad Institute Genomics Platform"/>
            <consortium name="The Broad Institute Genome Sequencing Center for Infectious Disease"/>
            <person name="Wu L."/>
            <person name="Ma J."/>
        </authorList>
    </citation>
    <scope>NUCLEOTIDE SEQUENCE [LARGE SCALE GENOMIC DNA]</scope>
    <source>
        <strain evidence="5">KCTC 42964</strain>
    </source>
</reference>
<gene>
    <name evidence="4" type="ORF">ACFOGJ_25005</name>
</gene>
<evidence type="ECO:0000259" key="3">
    <source>
        <dbReference type="Pfam" id="PF05239"/>
    </source>
</evidence>
<dbReference type="PANTHER" id="PTHR36505:SF1">
    <property type="entry name" value="BLR1072 PROTEIN"/>
    <property type="match status" value="1"/>
</dbReference>
<evidence type="ECO:0000313" key="5">
    <source>
        <dbReference type="Proteomes" id="UP001595528"/>
    </source>
</evidence>
<dbReference type="Gene3D" id="2.30.30.240">
    <property type="entry name" value="PRC-barrel domain"/>
    <property type="match status" value="1"/>
</dbReference>
<feature type="compositionally biased region" description="Low complexity" evidence="1">
    <location>
        <begin position="21"/>
        <end position="39"/>
    </location>
</feature>
<feature type="signal peptide" evidence="2">
    <location>
        <begin position="1"/>
        <end position="21"/>
    </location>
</feature>
<feature type="compositionally biased region" description="Basic and acidic residues" evidence="1">
    <location>
        <begin position="65"/>
        <end position="76"/>
    </location>
</feature>
<keyword evidence="2" id="KW-0732">Signal</keyword>
<dbReference type="InterPro" id="IPR027275">
    <property type="entry name" value="PRC-brl_dom"/>
</dbReference>